<organism evidence="2 3">
    <name type="scientific">Clostridium thermobutyricum</name>
    <dbReference type="NCBI Taxonomy" id="29372"/>
    <lineage>
        <taxon>Bacteria</taxon>
        <taxon>Bacillati</taxon>
        <taxon>Bacillota</taxon>
        <taxon>Clostridia</taxon>
        <taxon>Eubacteriales</taxon>
        <taxon>Clostridiaceae</taxon>
        <taxon>Clostridium</taxon>
    </lineage>
</organism>
<feature type="transmembrane region" description="Helical" evidence="1">
    <location>
        <begin position="33"/>
        <end position="55"/>
    </location>
</feature>
<dbReference type="PATRIC" id="fig|999411.4.peg.1806"/>
<dbReference type="Proteomes" id="UP000013097">
    <property type="component" value="Unassembled WGS sequence"/>
</dbReference>
<feature type="transmembrane region" description="Helical" evidence="1">
    <location>
        <begin position="165"/>
        <end position="183"/>
    </location>
</feature>
<feature type="transmembrane region" description="Helical" evidence="1">
    <location>
        <begin position="189"/>
        <end position="208"/>
    </location>
</feature>
<evidence type="ECO:0000256" key="1">
    <source>
        <dbReference type="SAM" id="Phobius"/>
    </source>
</evidence>
<evidence type="ECO:0000313" key="2">
    <source>
        <dbReference type="EMBL" id="ENZ02599.1"/>
    </source>
</evidence>
<feature type="transmembrane region" description="Helical" evidence="1">
    <location>
        <begin position="136"/>
        <end position="156"/>
    </location>
</feature>
<dbReference type="EMBL" id="AGYT01000008">
    <property type="protein sequence ID" value="ENZ02599.1"/>
    <property type="molecule type" value="Genomic_DNA"/>
</dbReference>
<evidence type="ECO:0008006" key="4">
    <source>
        <dbReference type="Google" id="ProtNLM"/>
    </source>
</evidence>
<keyword evidence="1" id="KW-1133">Transmembrane helix</keyword>
<keyword evidence="1" id="KW-0472">Membrane</keyword>
<feature type="transmembrane region" description="Helical" evidence="1">
    <location>
        <begin position="6"/>
        <end position="21"/>
    </location>
</feature>
<protein>
    <recommendedName>
        <fullName evidence="4">Histidine kinase N-terminal 7TM region domain-containing protein</fullName>
    </recommendedName>
</protein>
<feature type="transmembrane region" description="Helical" evidence="1">
    <location>
        <begin position="67"/>
        <end position="89"/>
    </location>
</feature>
<accession>N9Y358</accession>
<sequence length="216" mass="25081">MSFIYYTILLFILFLILNLIMKNEEKSPKKLKMYFRIALGVFLIRYLTLLLICLLKNVETVYLFKNFVYLNYLSIPLVVLALFFIYLRFDNLSFNIIYGIGSILICLYIIGMVFSTGIVTLDINFGYIMQLKYGEFITAIIVIILGLFLVFSVIFIDKPNINKKGICSLILILIVILVENILILMKFSILPYTIISEFIFLIIVERAIGGFKKVKR</sequence>
<dbReference type="AlphaFoldDB" id="N9Y358"/>
<gene>
    <name evidence="2" type="ORF">HMPREF1092_01834</name>
</gene>
<dbReference type="HOGENOM" id="CLU_110614_1_0_9"/>
<proteinExistence type="predicted"/>
<evidence type="ECO:0000313" key="3">
    <source>
        <dbReference type="Proteomes" id="UP000013097"/>
    </source>
</evidence>
<name>N9Y358_9CLOT</name>
<reference evidence="2 3" key="1">
    <citation type="submission" date="2013-01" db="EMBL/GenBank/DDBJ databases">
        <title>The Genome Sequence of Clostridium colicanis 209318.</title>
        <authorList>
            <consortium name="The Broad Institute Genome Sequencing Platform"/>
            <person name="Earl A."/>
            <person name="Ward D."/>
            <person name="Feldgarden M."/>
            <person name="Gevers D."/>
            <person name="Courvalin P."/>
            <person name="Lambert T."/>
            <person name="Walker B."/>
            <person name="Young S.K."/>
            <person name="Zeng Q."/>
            <person name="Gargeya S."/>
            <person name="Fitzgerald M."/>
            <person name="Haas B."/>
            <person name="Abouelleil A."/>
            <person name="Alvarado L."/>
            <person name="Arachchi H.M."/>
            <person name="Berlin A.M."/>
            <person name="Chapman S.B."/>
            <person name="Dewar J."/>
            <person name="Goldberg J."/>
            <person name="Griggs A."/>
            <person name="Gujja S."/>
            <person name="Hansen M."/>
            <person name="Howarth C."/>
            <person name="Imamovic A."/>
            <person name="Larimer J."/>
            <person name="McCowan C."/>
            <person name="Murphy C."/>
            <person name="Neiman D."/>
            <person name="Pearson M."/>
            <person name="Priest M."/>
            <person name="Roberts A."/>
            <person name="Saif S."/>
            <person name="Shea T."/>
            <person name="Sisk P."/>
            <person name="Sykes S."/>
            <person name="Wortman J."/>
            <person name="Nusbaum C."/>
            <person name="Birren B."/>
        </authorList>
    </citation>
    <scope>NUCLEOTIDE SEQUENCE [LARGE SCALE GENOMIC DNA]</scope>
    <source>
        <strain evidence="2 3">209318</strain>
    </source>
</reference>
<feature type="transmembrane region" description="Helical" evidence="1">
    <location>
        <begin position="96"/>
        <end position="116"/>
    </location>
</feature>
<comment type="caution">
    <text evidence="2">The sequence shown here is derived from an EMBL/GenBank/DDBJ whole genome shotgun (WGS) entry which is preliminary data.</text>
</comment>
<keyword evidence="3" id="KW-1185">Reference proteome</keyword>
<dbReference type="eggNOG" id="ENOG502ZUV2">
    <property type="taxonomic scope" value="Bacteria"/>
</dbReference>
<dbReference type="RefSeq" id="WP_002598335.1">
    <property type="nucleotide sequence ID" value="NZ_KB850956.1"/>
</dbReference>
<keyword evidence="1" id="KW-0812">Transmembrane</keyword>